<dbReference type="InterPro" id="IPR013740">
    <property type="entry name" value="Redoxin"/>
</dbReference>
<name>A0A0A2MJU0_9FLAO</name>
<sequence length="333" mass="38891">MCFAQKSITGNVVNDDHKNDTLLFKKGNVSQAYYQYKDLSAGVKDGSFKLNHFDYPQLYYIAWESERDSVSYYMGEYFLEKDTKNLTVDTHYTAAKGDGTAFEEYQNKFLPFMLKGTAYKFADELMLNDTPSFIQKLSAYTKQNPDSYSALWHLIILLSEKGYGNEYETIAAQFSKTLKKSKPWQVLNTELKQIVIRDGKKFPEITLQDVNLKPAKVQPKAKYTLVDFWWSRCKPCLEQVPHLKKLYSQYNKSGFDIIGIAADNTTQTDLWKKRITDNEMPWKNYLDENKEFTFSQMIFSFPTNYLLDENNVVIRKNISPEELELFLKENLQV</sequence>
<dbReference type="CDD" id="cd02966">
    <property type="entry name" value="TlpA_like_family"/>
    <property type="match status" value="1"/>
</dbReference>
<dbReference type="AlphaFoldDB" id="A0A0A2MJU0"/>
<proteinExistence type="predicted"/>
<dbReference type="SUPFAM" id="SSF52833">
    <property type="entry name" value="Thioredoxin-like"/>
    <property type="match status" value="1"/>
</dbReference>
<dbReference type="GO" id="GO:0016491">
    <property type="term" value="F:oxidoreductase activity"/>
    <property type="evidence" value="ECO:0007669"/>
    <property type="project" value="InterPro"/>
</dbReference>
<evidence type="ECO:0000313" key="3">
    <source>
        <dbReference type="Proteomes" id="UP000030152"/>
    </source>
</evidence>
<dbReference type="Gene3D" id="3.40.30.10">
    <property type="entry name" value="Glutaredoxin"/>
    <property type="match status" value="1"/>
</dbReference>
<dbReference type="PROSITE" id="PS51352">
    <property type="entry name" value="THIOREDOXIN_2"/>
    <property type="match status" value="1"/>
</dbReference>
<organism evidence="2 3">
    <name type="scientific">Flavobacterium rivuli WB 3.3-2 = DSM 21788</name>
    <dbReference type="NCBI Taxonomy" id="1121895"/>
    <lineage>
        <taxon>Bacteria</taxon>
        <taxon>Pseudomonadati</taxon>
        <taxon>Bacteroidota</taxon>
        <taxon>Flavobacteriia</taxon>
        <taxon>Flavobacteriales</taxon>
        <taxon>Flavobacteriaceae</taxon>
        <taxon>Flavobacterium</taxon>
    </lineage>
</organism>
<dbReference type="EMBL" id="JRLX01000001">
    <property type="protein sequence ID" value="KGO88585.1"/>
    <property type="molecule type" value="Genomic_DNA"/>
</dbReference>
<evidence type="ECO:0000259" key="1">
    <source>
        <dbReference type="PROSITE" id="PS51352"/>
    </source>
</evidence>
<dbReference type="Pfam" id="PF08534">
    <property type="entry name" value="Redoxin"/>
    <property type="match status" value="1"/>
</dbReference>
<dbReference type="InterPro" id="IPR036249">
    <property type="entry name" value="Thioredoxin-like_sf"/>
</dbReference>
<dbReference type="STRING" id="1121895.GCA_000378485_00480"/>
<dbReference type="PANTHER" id="PTHR42852:SF13">
    <property type="entry name" value="PROTEIN DIPZ"/>
    <property type="match status" value="1"/>
</dbReference>
<dbReference type="eggNOG" id="COG0526">
    <property type="taxonomic scope" value="Bacteria"/>
</dbReference>
<keyword evidence="3" id="KW-1185">Reference proteome</keyword>
<comment type="caution">
    <text evidence="2">The sequence shown here is derived from an EMBL/GenBank/DDBJ whole genome shotgun (WGS) entry which is preliminary data.</text>
</comment>
<feature type="domain" description="Thioredoxin" evidence="1">
    <location>
        <begin position="196"/>
        <end position="332"/>
    </location>
</feature>
<dbReference type="PANTHER" id="PTHR42852">
    <property type="entry name" value="THIOL:DISULFIDE INTERCHANGE PROTEIN DSBE"/>
    <property type="match status" value="1"/>
</dbReference>
<reference evidence="2 3" key="1">
    <citation type="submission" date="2013-09" db="EMBL/GenBank/DDBJ databases">
        <authorList>
            <person name="Zeng Z."/>
            <person name="Chen C."/>
        </authorList>
    </citation>
    <scope>NUCLEOTIDE SEQUENCE [LARGE SCALE GENOMIC DNA]</scope>
    <source>
        <strain evidence="2 3">WB 3.3-2</strain>
    </source>
</reference>
<dbReference type="Proteomes" id="UP000030152">
    <property type="component" value="Unassembled WGS sequence"/>
</dbReference>
<dbReference type="InterPro" id="IPR013766">
    <property type="entry name" value="Thioredoxin_domain"/>
</dbReference>
<gene>
    <name evidence="2" type="ORF">Q765_01375</name>
</gene>
<dbReference type="InterPro" id="IPR050553">
    <property type="entry name" value="Thioredoxin_ResA/DsbE_sf"/>
</dbReference>
<protein>
    <recommendedName>
        <fullName evidence="1">Thioredoxin domain-containing protein</fullName>
    </recommendedName>
</protein>
<accession>A0A0A2MJU0</accession>
<evidence type="ECO:0000313" key="2">
    <source>
        <dbReference type="EMBL" id="KGO88585.1"/>
    </source>
</evidence>